<dbReference type="Gene3D" id="3.90.215.10">
    <property type="entry name" value="Gamma Fibrinogen, chain A, domain 1"/>
    <property type="match status" value="1"/>
</dbReference>
<dbReference type="InterPro" id="IPR037579">
    <property type="entry name" value="FIB_ANG-like"/>
</dbReference>
<evidence type="ECO:0000256" key="1">
    <source>
        <dbReference type="ARBA" id="ARBA00004613"/>
    </source>
</evidence>
<dbReference type="InterPro" id="IPR014716">
    <property type="entry name" value="Fibrinogen_a/b/g_C_1"/>
</dbReference>
<keyword evidence="5" id="KW-1015">Disulfide bond</keyword>
<keyword evidence="6" id="KW-0325">Glycoprotein</keyword>
<dbReference type="GO" id="GO:0005577">
    <property type="term" value="C:fibrinogen complex"/>
    <property type="evidence" value="ECO:0007669"/>
    <property type="project" value="TreeGrafter"/>
</dbReference>
<evidence type="ECO:0000313" key="8">
    <source>
        <dbReference type="EMBL" id="EDS33896.1"/>
    </source>
</evidence>
<keyword evidence="10" id="KW-1185">Reference proteome</keyword>
<dbReference type="GO" id="GO:0034116">
    <property type="term" value="P:positive regulation of heterotypic cell-cell adhesion"/>
    <property type="evidence" value="ECO:0007669"/>
    <property type="project" value="TreeGrafter"/>
</dbReference>
<dbReference type="OrthoDB" id="7735550at2759"/>
<evidence type="ECO:0000259" key="7">
    <source>
        <dbReference type="PROSITE" id="PS51406"/>
    </source>
</evidence>
<keyword evidence="3" id="KW-0732">Signal</keyword>
<evidence type="ECO:0000313" key="10">
    <source>
        <dbReference type="Proteomes" id="UP000002320"/>
    </source>
</evidence>
<dbReference type="VEuPathDB" id="VectorBase:CQUJHB015130"/>
<evidence type="ECO:0000256" key="4">
    <source>
        <dbReference type="ARBA" id="ARBA00023054"/>
    </source>
</evidence>
<name>B0W4Q1_CULQU</name>
<evidence type="ECO:0000256" key="6">
    <source>
        <dbReference type="ARBA" id="ARBA00023180"/>
    </source>
</evidence>
<dbReference type="NCBIfam" id="NF040941">
    <property type="entry name" value="GGGWT_bact"/>
    <property type="match status" value="1"/>
</dbReference>
<evidence type="ECO:0000256" key="3">
    <source>
        <dbReference type="ARBA" id="ARBA00022729"/>
    </source>
</evidence>
<dbReference type="Pfam" id="PF00147">
    <property type="entry name" value="Fibrinogen_C"/>
    <property type="match status" value="1"/>
</dbReference>
<reference evidence="8" key="1">
    <citation type="submission" date="2007-03" db="EMBL/GenBank/DDBJ databases">
        <title>Annotation of Culex pipiens quinquefasciatus.</title>
        <authorList>
            <consortium name="The Broad Institute Genome Sequencing Platform"/>
            <person name="Atkinson P.W."/>
            <person name="Hemingway J."/>
            <person name="Christensen B.M."/>
            <person name="Higgs S."/>
            <person name="Kodira C."/>
            <person name="Hannick L."/>
            <person name="Megy K."/>
            <person name="O'Leary S."/>
            <person name="Pearson M."/>
            <person name="Haas B.J."/>
            <person name="Mauceli E."/>
            <person name="Wortman J.R."/>
            <person name="Lee N.H."/>
            <person name="Guigo R."/>
            <person name="Stanke M."/>
            <person name="Alvarado L."/>
            <person name="Amedeo P."/>
            <person name="Antoine C.H."/>
            <person name="Arensburger P."/>
            <person name="Bidwell S.L."/>
            <person name="Crawford M."/>
            <person name="Camaro F."/>
            <person name="Devon K."/>
            <person name="Engels R."/>
            <person name="Hammond M."/>
            <person name="Howarth C."/>
            <person name="Koehrsen M."/>
            <person name="Lawson D."/>
            <person name="Montgomery P."/>
            <person name="Nene V."/>
            <person name="Nusbaum C."/>
            <person name="Puiu D."/>
            <person name="Romero-Severson J."/>
            <person name="Severson D.W."/>
            <person name="Shumway M."/>
            <person name="Sisk P."/>
            <person name="Stolte C."/>
            <person name="Zeng Q."/>
            <person name="Eisenstadt E."/>
            <person name="Fraser-Liggett C."/>
            <person name="Strausberg R."/>
            <person name="Galagan J."/>
            <person name="Birren B."/>
            <person name="Collins F.H."/>
        </authorList>
    </citation>
    <scope>NUCLEOTIDE SEQUENCE [LARGE SCALE GENOMIC DNA]</scope>
    <source>
        <strain evidence="8">JHB</strain>
    </source>
</reference>
<accession>B0W4Q1</accession>
<dbReference type="KEGG" id="cqu:CpipJ_CPIJ001908"/>
<dbReference type="SUPFAM" id="SSF56496">
    <property type="entry name" value="Fibrinogen C-terminal domain-like"/>
    <property type="match status" value="1"/>
</dbReference>
<dbReference type="InterPro" id="IPR036056">
    <property type="entry name" value="Fibrinogen-like_C"/>
</dbReference>
<dbReference type="AlphaFoldDB" id="B0W4Q1"/>
<dbReference type="PROSITE" id="PS51406">
    <property type="entry name" value="FIBRINOGEN_C_2"/>
    <property type="match status" value="1"/>
</dbReference>
<dbReference type="CDD" id="cd00087">
    <property type="entry name" value="FReD"/>
    <property type="match status" value="1"/>
</dbReference>
<dbReference type="OMA" id="CHRVEIP"/>
<keyword evidence="2" id="KW-0964">Secreted</keyword>
<dbReference type="STRING" id="7176.B0W4Q1"/>
<dbReference type="InterPro" id="IPR002181">
    <property type="entry name" value="Fibrinogen_a/b/g_C_dom"/>
</dbReference>
<evidence type="ECO:0000256" key="5">
    <source>
        <dbReference type="ARBA" id="ARBA00023157"/>
    </source>
</evidence>
<dbReference type="HOGENOM" id="CLU_1171641_0_0_1"/>
<dbReference type="EMBL" id="DS231838">
    <property type="protein sequence ID" value="EDS33896.1"/>
    <property type="molecule type" value="Genomic_DNA"/>
</dbReference>
<dbReference type="InParanoid" id="B0W4Q1"/>
<gene>
    <name evidence="9" type="primary">6033208</name>
    <name evidence="8" type="ORF">CpipJ_CPIJ001908</name>
</gene>
<reference evidence="9" key="2">
    <citation type="submission" date="2020-05" db="UniProtKB">
        <authorList>
            <consortium name="EnsemblMetazoa"/>
        </authorList>
    </citation>
    <scope>IDENTIFICATION</scope>
    <source>
        <strain evidence="9">JHB</strain>
    </source>
</reference>
<dbReference type="VEuPathDB" id="VectorBase:CPIJ001908"/>
<organism>
    <name type="scientific">Culex quinquefasciatus</name>
    <name type="common">Southern house mosquito</name>
    <name type="synonym">Culex pungens</name>
    <dbReference type="NCBI Taxonomy" id="7176"/>
    <lineage>
        <taxon>Eukaryota</taxon>
        <taxon>Metazoa</taxon>
        <taxon>Ecdysozoa</taxon>
        <taxon>Arthropoda</taxon>
        <taxon>Hexapoda</taxon>
        <taxon>Insecta</taxon>
        <taxon>Pterygota</taxon>
        <taxon>Neoptera</taxon>
        <taxon>Endopterygota</taxon>
        <taxon>Diptera</taxon>
        <taxon>Nematocera</taxon>
        <taxon>Culicoidea</taxon>
        <taxon>Culicidae</taxon>
        <taxon>Culicinae</taxon>
        <taxon>Culicini</taxon>
        <taxon>Culex</taxon>
        <taxon>Culex</taxon>
    </lineage>
</organism>
<dbReference type="GO" id="GO:0005201">
    <property type="term" value="F:extracellular matrix structural constituent"/>
    <property type="evidence" value="ECO:0007669"/>
    <property type="project" value="TreeGrafter"/>
</dbReference>
<dbReference type="GO" id="GO:0030674">
    <property type="term" value="F:protein-macromolecule adaptor activity"/>
    <property type="evidence" value="ECO:0007669"/>
    <property type="project" value="TreeGrafter"/>
</dbReference>
<dbReference type="PANTHER" id="PTHR47221">
    <property type="entry name" value="FIBRINOGEN ALPHA CHAIN"/>
    <property type="match status" value="1"/>
</dbReference>
<evidence type="ECO:0000313" key="9">
    <source>
        <dbReference type="EnsemblMetazoa" id="CPIJ001908-PA"/>
    </source>
</evidence>
<evidence type="ECO:0000256" key="2">
    <source>
        <dbReference type="ARBA" id="ARBA00022525"/>
    </source>
</evidence>
<dbReference type="Proteomes" id="UP000002320">
    <property type="component" value="Unassembled WGS sequence"/>
</dbReference>
<dbReference type="eggNOG" id="KOG2579">
    <property type="taxonomic scope" value="Eukaryota"/>
</dbReference>
<proteinExistence type="predicted"/>
<comment type="subcellular location">
    <subcellularLocation>
        <location evidence="1">Secreted</location>
    </subcellularLocation>
</comment>
<sequence>MTPILKHLLPFSRVQSRQGRCHRVEIPQFQLIDDRSNCCDSQIPPSRFAKIVTLNDDYANTGFSCTDLMNAGMRQSGVYYLQIRGTTYWFLKVFCEQEIADGGWTVIQRRDDFGEPRENFNRDWADYKNGFGDPGKEFWLGNENIYMLTNNEDYSLRVELEDFEGNKRYAQYSHFKIHSEQDYYKLEIDGYEGTAGDSLNDPWYGSNNSPFSTYNRDNDRSSLNCASMLKITRNRNF</sequence>
<protein>
    <submittedName>
        <fullName evidence="8 9">Fibrinogen and fibronectin</fullName>
    </submittedName>
</protein>
<feature type="domain" description="Fibrinogen C-terminal" evidence="7">
    <location>
        <begin position="56"/>
        <end position="237"/>
    </location>
</feature>
<dbReference type="PANTHER" id="PTHR47221:SF6">
    <property type="entry name" value="FIBRINOGEN ALPHA CHAIN"/>
    <property type="match status" value="1"/>
</dbReference>
<dbReference type="SMART" id="SM00186">
    <property type="entry name" value="FBG"/>
    <property type="match status" value="1"/>
</dbReference>
<dbReference type="EnsemblMetazoa" id="CPIJ001908-RA">
    <property type="protein sequence ID" value="CPIJ001908-PA"/>
    <property type="gene ID" value="CPIJ001908"/>
</dbReference>
<keyword evidence="4" id="KW-0175">Coiled coil</keyword>